<evidence type="ECO:0000256" key="2">
    <source>
        <dbReference type="ARBA" id="ARBA00022777"/>
    </source>
</evidence>
<comment type="caution">
    <text evidence="4">The sequence shown here is derived from an EMBL/GenBank/DDBJ whole genome shotgun (WGS) entry which is preliminary data.</text>
</comment>
<dbReference type="InterPro" id="IPR029056">
    <property type="entry name" value="Ribokinase-like"/>
</dbReference>
<dbReference type="SUPFAM" id="SSF53613">
    <property type="entry name" value="Ribokinase-like"/>
    <property type="match status" value="1"/>
</dbReference>
<proteinExistence type="predicted"/>
<name>A0A0G0AYU1_9BACT</name>
<dbReference type="PRINTS" id="PR00990">
    <property type="entry name" value="RIBOKINASE"/>
</dbReference>
<keyword evidence="1" id="KW-0808">Transferase</keyword>
<dbReference type="EMBL" id="LBOI01000006">
    <property type="protein sequence ID" value="KKP31705.1"/>
    <property type="molecule type" value="Genomic_DNA"/>
</dbReference>
<dbReference type="InterPro" id="IPR002139">
    <property type="entry name" value="Ribo/fructo_kinase"/>
</dbReference>
<protein>
    <recommendedName>
        <fullName evidence="3">Carbohydrate kinase PfkB domain-containing protein</fullName>
    </recommendedName>
</protein>
<feature type="domain" description="Carbohydrate kinase PfkB" evidence="3">
    <location>
        <begin position="36"/>
        <end position="307"/>
    </location>
</feature>
<dbReference type="InterPro" id="IPR011611">
    <property type="entry name" value="PfkB_dom"/>
</dbReference>
<dbReference type="AlphaFoldDB" id="A0A0G0AYU1"/>
<reference evidence="4 5" key="1">
    <citation type="journal article" date="2015" name="Nature">
        <title>rRNA introns, odd ribosomes, and small enigmatic genomes across a large radiation of phyla.</title>
        <authorList>
            <person name="Brown C.T."/>
            <person name="Hug L.A."/>
            <person name="Thomas B.C."/>
            <person name="Sharon I."/>
            <person name="Castelle C.J."/>
            <person name="Singh A."/>
            <person name="Wilkins M.J."/>
            <person name="Williams K.H."/>
            <person name="Banfield J.F."/>
        </authorList>
    </citation>
    <scope>NUCLEOTIDE SEQUENCE [LARGE SCALE GENOMIC DNA]</scope>
</reference>
<evidence type="ECO:0000313" key="4">
    <source>
        <dbReference type="EMBL" id="KKP31705.1"/>
    </source>
</evidence>
<dbReference type="GO" id="GO:0006796">
    <property type="term" value="P:phosphate-containing compound metabolic process"/>
    <property type="evidence" value="ECO:0007669"/>
    <property type="project" value="UniProtKB-ARBA"/>
</dbReference>
<gene>
    <name evidence="4" type="ORF">UR21_C0006G0020</name>
</gene>
<organism evidence="4 5">
    <name type="scientific">Candidatus Woesebacteria bacterium GW2011_GWC2_31_9</name>
    <dbReference type="NCBI Taxonomy" id="1618586"/>
    <lineage>
        <taxon>Bacteria</taxon>
        <taxon>Candidatus Woeseibacteriota</taxon>
    </lineage>
</organism>
<dbReference type="Gene3D" id="3.40.1190.20">
    <property type="match status" value="1"/>
</dbReference>
<dbReference type="PANTHER" id="PTHR10584">
    <property type="entry name" value="SUGAR KINASE"/>
    <property type="match status" value="1"/>
</dbReference>
<accession>A0A0G0AYU1</accession>
<keyword evidence="2" id="KW-0418">Kinase</keyword>
<dbReference type="GO" id="GO:0016301">
    <property type="term" value="F:kinase activity"/>
    <property type="evidence" value="ECO:0007669"/>
    <property type="project" value="UniProtKB-KW"/>
</dbReference>
<evidence type="ECO:0000256" key="1">
    <source>
        <dbReference type="ARBA" id="ARBA00022679"/>
    </source>
</evidence>
<sequence length="330" mass="35960">MSNLDLLSVGDANLDAFITPSESESLCDINTKECLIAFSYADKIPVKNLEFSVGGNAANNLVGTKRLGVNSGAVLTLGDDSTGVQIIEKLRQESVDLTYVIQQPSTLSNFNMVISYTGERTIFTYHAPRSYEFPVNLPKVPWMYLTSMGESFKPFYNHITEWLVKNPETKLSFNPGTWQLRGGIDAIENVFKLSTLVFVNKQEAEKLTGFEAKDKVTKELLMALSGLGPKIAVITDGGNGSFVFDGNRFLHCGILPVDAYERTGAGDAFGSGFLSAIIKGKTLEEALIWGTVNSASVIGYTGAQRGLLTEDDMSTWVDRAKSSGVMVEEM</sequence>
<dbReference type="PANTHER" id="PTHR10584:SF166">
    <property type="entry name" value="RIBOKINASE"/>
    <property type="match status" value="1"/>
</dbReference>
<dbReference type="Pfam" id="PF00294">
    <property type="entry name" value="PfkB"/>
    <property type="match status" value="1"/>
</dbReference>
<evidence type="ECO:0000259" key="3">
    <source>
        <dbReference type="Pfam" id="PF00294"/>
    </source>
</evidence>
<evidence type="ECO:0000313" key="5">
    <source>
        <dbReference type="Proteomes" id="UP000034803"/>
    </source>
</evidence>
<dbReference type="Proteomes" id="UP000034803">
    <property type="component" value="Unassembled WGS sequence"/>
</dbReference>